<organism evidence="13 14">
    <name type="scientific">Oopsacas minuta</name>
    <dbReference type="NCBI Taxonomy" id="111878"/>
    <lineage>
        <taxon>Eukaryota</taxon>
        <taxon>Metazoa</taxon>
        <taxon>Porifera</taxon>
        <taxon>Hexactinellida</taxon>
        <taxon>Hexasterophora</taxon>
        <taxon>Lyssacinosida</taxon>
        <taxon>Leucopsacidae</taxon>
        <taxon>Oopsacas</taxon>
    </lineage>
</organism>
<sequence>MVSVGADPLSVFLRIRPFSAKESSDDGNNISCIKVLNNSELITIPPLCSHAHKGLQKGVSDIQTLFSFTRIFDDNTGQKDFYDSAILDYIQDFLKGHNVLIFAYGVTNAGKTYTMAGTRSNPGVLPRALDSIFQAIEHQQPTNIFYKPRGFANTVRLDRESADHEAVKKRKFLSRKLTRHNLISDLSKLSDGTDSQTSTIFSTHPSDQEMGESLKSSRINPDPLDCSALEMEHNEASYSIWVSFVEIHNESIYDLLDGVNTHKTGSISKVPLKLADDQDGNVYIKDIIEIGCNTAMEALHLFLLGEQQRRVGETKLNLNSSRSHIIFSLRCIRIDESGTPTRVNTLSLVDLAGSERQIGTKAEGERLKEAGNINKSLLTLGRCIEIMRYNQNKTTSLKIVPFRETKLTRLFQSYLVGRSELGYEGKLTMIVNISQTANTFDETCHALKFSAVAREVIPVTIEVPRPTFQSASETTGFTSMLEKTLNEYSNNTTKDIEEMNGDEIKNYCGDLEKQNNNLIELVLKSKEECLEIENRLRKELCLQFANELNAIKQREANKQLKAKENLNLYHEARMDIVQRSIQKDRRLRMRRSHSVDSIEPIKTCINYSDAMDTTITGSVSEYVDTFSSTLHTMKKLDFDDTDLRLKYEENVKELARLQREKSKISQDFESAQDLLEDMQRDMRVMRSEYENKLMDSMQSAEDKVEVRREIARLSGELKMTLAQKEELYTFVKELEKQLADLQEQLLIKNSSKEDGDQERIQKMNNLNFADSAENSNMIVRLKELESENSRMKDQIKDYSIQISEKCTELVSMQTKLLELEESKLLTIESYQTDIKRLGEETRSLNDNLESTQKQNDTFVTKNTKLTNQLNKLKDKNIQNEELKDTKISELENKITEHKVTISDLKEQASSAEERLTELQAEQAARDGEAVYYQSKIRQLEEKYSPYEKQEDHINQLKSELIHTKKQLFEDRISYEKKIGQLEGEVKHLRFIPASMRSNDLPNYESIAPKSTRSSDRTYISMKDSDSPHYESIHSSMLQDVSHVTVLAPVTAQVPDVEDTVRLSEHKLNQNLSPTNSVKHTPNRTTVSGRDDSFDSYASWLPAISSEPIYENFGSLQDNSPDLVDPSFSTDDRVTHIVNIIQPSCKGKRKSLQDDTSNPPSKKRSKTGKLMKSSITKKRTSARNAKKEIKQEASTQVKLSPIPEGDTPRKGFQFFGTPSFKKSKKGSTPEERTTATTPLSIFSRDKSKLKSKKKLPKKSEISAPIELLQPALPAENPLRRLRPRK</sequence>
<evidence type="ECO:0000256" key="11">
    <source>
        <dbReference type="SAM" id="MobiDB-lite"/>
    </source>
</evidence>
<comment type="caution">
    <text evidence="13">The sequence shown here is derived from an EMBL/GenBank/DDBJ whole genome shotgun (WGS) entry which is preliminary data.</text>
</comment>
<dbReference type="PANTHER" id="PTHR47970">
    <property type="entry name" value="KINESIN-LIKE PROTEIN KIF11"/>
    <property type="match status" value="1"/>
</dbReference>
<dbReference type="GO" id="GO:0007018">
    <property type="term" value="P:microtubule-based movement"/>
    <property type="evidence" value="ECO:0007669"/>
    <property type="project" value="InterPro"/>
</dbReference>
<feature type="coiled-coil region" evidence="10">
    <location>
        <begin position="724"/>
        <end position="801"/>
    </location>
</feature>
<evidence type="ECO:0000256" key="1">
    <source>
        <dbReference type="ARBA" id="ARBA00004186"/>
    </source>
</evidence>
<dbReference type="GO" id="GO:0090307">
    <property type="term" value="P:mitotic spindle assembly"/>
    <property type="evidence" value="ECO:0007669"/>
    <property type="project" value="TreeGrafter"/>
</dbReference>
<dbReference type="GO" id="GO:0051231">
    <property type="term" value="P:spindle elongation"/>
    <property type="evidence" value="ECO:0007669"/>
    <property type="project" value="TreeGrafter"/>
</dbReference>
<keyword evidence="7 9" id="KW-0505">Motor protein</keyword>
<evidence type="ECO:0000256" key="10">
    <source>
        <dbReference type="SAM" id="Coils"/>
    </source>
</evidence>
<dbReference type="PRINTS" id="PR00380">
    <property type="entry name" value="KINESINHEAVY"/>
</dbReference>
<gene>
    <name evidence="13" type="ORF">LOD99_2123</name>
</gene>
<keyword evidence="2" id="KW-0963">Cytoplasm</keyword>
<dbReference type="SUPFAM" id="SSF52540">
    <property type="entry name" value="P-loop containing nucleoside triphosphate hydrolases"/>
    <property type="match status" value="1"/>
</dbReference>
<dbReference type="GO" id="GO:0005634">
    <property type="term" value="C:nucleus"/>
    <property type="evidence" value="ECO:0007669"/>
    <property type="project" value="TreeGrafter"/>
</dbReference>
<feature type="coiled-coil region" evidence="10">
    <location>
        <begin position="647"/>
        <end position="688"/>
    </location>
</feature>
<feature type="compositionally biased region" description="Polar residues" evidence="11">
    <location>
        <begin position="193"/>
        <end position="205"/>
    </location>
</feature>
<evidence type="ECO:0000256" key="5">
    <source>
        <dbReference type="ARBA" id="ARBA00022840"/>
    </source>
</evidence>
<keyword evidence="14" id="KW-1185">Reference proteome</keyword>
<reference evidence="13 14" key="1">
    <citation type="journal article" date="2023" name="BMC Biol.">
        <title>The compact genome of the sponge Oopsacas minuta (Hexactinellida) is lacking key metazoan core genes.</title>
        <authorList>
            <person name="Santini S."/>
            <person name="Schenkelaars Q."/>
            <person name="Jourda C."/>
            <person name="Duchesne M."/>
            <person name="Belahbib H."/>
            <person name="Rocher C."/>
            <person name="Selva M."/>
            <person name="Riesgo A."/>
            <person name="Vervoort M."/>
            <person name="Leys S.P."/>
            <person name="Kodjabachian L."/>
            <person name="Le Bivic A."/>
            <person name="Borchiellini C."/>
            <person name="Claverie J.M."/>
            <person name="Renard E."/>
        </authorList>
    </citation>
    <scope>NUCLEOTIDE SEQUENCE [LARGE SCALE GENOMIC DNA]</scope>
    <source>
        <strain evidence="13">SPO-2</strain>
    </source>
</reference>
<evidence type="ECO:0000256" key="6">
    <source>
        <dbReference type="ARBA" id="ARBA00023054"/>
    </source>
</evidence>
<dbReference type="EMBL" id="JAKMXF010000188">
    <property type="protein sequence ID" value="KAI6655625.1"/>
    <property type="molecule type" value="Genomic_DNA"/>
</dbReference>
<evidence type="ECO:0000313" key="13">
    <source>
        <dbReference type="EMBL" id="KAI6655625.1"/>
    </source>
</evidence>
<feature type="region of interest" description="Disordered" evidence="11">
    <location>
        <begin position="1070"/>
        <end position="1089"/>
    </location>
</feature>
<feature type="compositionally biased region" description="Polar residues" evidence="11">
    <location>
        <begin position="1070"/>
        <end position="1087"/>
    </location>
</feature>
<dbReference type="InterPro" id="IPR027417">
    <property type="entry name" value="P-loop_NTPase"/>
</dbReference>
<keyword evidence="6 10" id="KW-0175">Coiled coil</keyword>
<feature type="region of interest" description="Disordered" evidence="11">
    <location>
        <begin position="1001"/>
        <end position="1025"/>
    </location>
</feature>
<comment type="similarity">
    <text evidence="9">Belongs to the TRAFAC class myosin-kinesin ATPase superfamily. Kinesin family.</text>
</comment>
<accession>A0AAV7K494</accession>
<dbReference type="InterPro" id="IPR047149">
    <property type="entry name" value="KIF11-like"/>
</dbReference>
<comment type="subcellular location">
    <subcellularLocation>
        <location evidence="1">Cytoplasm</location>
        <location evidence="1">Cytoskeleton</location>
        <location evidence="1">Spindle</location>
    </subcellularLocation>
</comment>
<evidence type="ECO:0000256" key="7">
    <source>
        <dbReference type="ARBA" id="ARBA00023175"/>
    </source>
</evidence>
<feature type="domain" description="Kinesin motor" evidence="12">
    <location>
        <begin position="8"/>
        <end position="456"/>
    </location>
</feature>
<dbReference type="Proteomes" id="UP001165289">
    <property type="component" value="Unassembled WGS sequence"/>
</dbReference>
<dbReference type="SMART" id="SM00129">
    <property type="entry name" value="KISc"/>
    <property type="match status" value="1"/>
</dbReference>
<proteinExistence type="inferred from homology"/>
<name>A0AAV7K494_9METZ</name>
<dbReference type="GO" id="GO:0008574">
    <property type="term" value="F:plus-end-directed microtubule motor activity"/>
    <property type="evidence" value="ECO:0007669"/>
    <property type="project" value="TreeGrafter"/>
</dbReference>
<dbReference type="GO" id="GO:0005524">
    <property type="term" value="F:ATP binding"/>
    <property type="evidence" value="ECO:0007669"/>
    <property type="project" value="UniProtKB-UniRule"/>
</dbReference>
<dbReference type="GO" id="GO:0072686">
    <property type="term" value="C:mitotic spindle"/>
    <property type="evidence" value="ECO:0007669"/>
    <property type="project" value="TreeGrafter"/>
</dbReference>
<dbReference type="GO" id="GO:0008017">
    <property type="term" value="F:microtubule binding"/>
    <property type="evidence" value="ECO:0007669"/>
    <property type="project" value="InterPro"/>
</dbReference>
<evidence type="ECO:0000259" key="12">
    <source>
        <dbReference type="PROSITE" id="PS50067"/>
    </source>
</evidence>
<feature type="coiled-coil region" evidence="10">
    <location>
        <begin position="827"/>
        <end position="921"/>
    </location>
</feature>
<dbReference type="PANTHER" id="PTHR47970:SF29">
    <property type="entry name" value="KINESIN FAMILY MEMBER 20B"/>
    <property type="match status" value="1"/>
</dbReference>
<keyword evidence="8" id="KW-0206">Cytoskeleton</keyword>
<keyword evidence="5 9" id="KW-0067">ATP-binding</keyword>
<evidence type="ECO:0000313" key="14">
    <source>
        <dbReference type="Proteomes" id="UP001165289"/>
    </source>
</evidence>
<evidence type="ECO:0000256" key="3">
    <source>
        <dbReference type="ARBA" id="ARBA00022553"/>
    </source>
</evidence>
<feature type="region of interest" description="Disordered" evidence="11">
    <location>
        <begin position="1144"/>
        <end position="1263"/>
    </location>
</feature>
<dbReference type="InterPro" id="IPR001752">
    <property type="entry name" value="Kinesin_motor_dom"/>
</dbReference>
<dbReference type="Gene3D" id="3.40.850.10">
    <property type="entry name" value="Kinesin motor domain"/>
    <property type="match status" value="1"/>
</dbReference>
<dbReference type="PROSITE" id="PS50067">
    <property type="entry name" value="KINESIN_MOTOR_2"/>
    <property type="match status" value="1"/>
</dbReference>
<keyword evidence="4 9" id="KW-0547">Nucleotide-binding</keyword>
<evidence type="ECO:0000256" key="8">
    <source>
        <dbReference type="ARBA" id="ARBA00023212"/>
    </source>
</evidence>
<dbReference type="InterPro" id="IPR036961">
    <property type="entry name" value="Kinesin_motor_dom_sf"/>
</dbReference>
<evidence type="ECO:0000256" key="9">
    <source>
        <dbReference type="PROSITE-ProRule" id="PRU00283"/>
    </source>
</evidence>
<protein>
    <submittedName>
        <fullName evidence="13">Kinesin-like protein KIF20A</fullName>
    </submittedName>
</protein>
<feature type="compositionally biased region" description="Basic residues" evidence="11">
    <location>
        <begin position="1160"/>
        <end position="1180"/>
    </location>
</feature>
<dbReference type="GO" id="GO:0005876">
    <property type="term" value="C:spindle microtubule"/>
    <property type="evidence" value="ECO:0007669"/>
    <property type="project" value="TreeGrafter"/>
</dbReference>
<feature type="region of interest" description="Disordered" evidence="11">
    <location>
        <begin position="193"/>
        <end position="217"/>
    </location>
</feature>
<keyword evidence="3" id="KW-0597">Phosphoprotein</keyword>
<evidence type="ECO:0000256" key="2">
    <source>
        <dbReference type="ARBA" id="ARBA00022490"/>
    </source>
</evidence>
<evidence type="ECO:0000256" key="4">
    <source>
        <dbReference type="ARBA" id="ARBA00022741"/>
    </source>
</evidence>
<feature type="binding site" evidence="9">
    <location>
        <begin position="105"/>
        <end position="112"/>
    </location>
    <ligand>
        <name>ATP</name>
        <dbReference type="ChEBI" id="CHEBI:30616"/>
    </ligand>
</feature>
<dbReference type="Pfam" id="PF00225">
    <property type="entry name" value="Kinesin"/>
    <property type="match status" value="1"/>
</dbReference>